<protein>
    <submittedName>
        <fullName evidence="2">Uncharacterized protein</fullName>
    </submittedName>
</protein>
<organism evidence="2 3">
    <name type="scientific">Pleurodeles waltl</name>
    <name type="common">Iberian ribbed newt</name>
    <dbReference type="NCBI Taxonomy" id="8319"/>
    <lineage>
        <taxon>Eukaryota</taxon>
        <taxon>Metazoa</taxon>
        <taxon>Chordata</taxon>
        <taxon>Craniata</taxon>
        <taxon>Vertebrata</taxon>
        <taxon>Euteleostomi</taxon>
        <taxon>Amphibia</taxon>
        <taxon>Batrachia</taxon>
        <taxon>Caudata</taxon>
        <taxon>Salamandroidea</taxon>
        <taxon>Salamandridae</taxon>
        <taxon>Pleurodelinae</taxon>
        <taxon>Pleurodeles</taxon>
    </lineage>
</organism>
<proteinExistence type="predicted"/>
<dbReference type="AlphaFoldDB" id="A0AAV7PXJ6"/>
<evidence type="ECO:0000313" key="3">
    <source>
        <dbReference type="Proteomes" id="UP001066276"/>
    </source>
</evidence>
<evidence type="ECO:0000313" key="2">
    <source>
        <dbReference type="EMBL" id="KAJ1131981.1"/>
    </source>
</evidence>
<gene>
    <name evidence="2" type="ORF">NDU88_010311</name>
</gene>
<sequence length="120" mass="12491">MQLTQANETFREDDAQPSGLRNMAPSAGKCSLGAIVLADRQPGSHADRECGPVARRGFAIMASAEVKVRAANRLLAEACCMGLVVGELARPHPARHASSGVAAAVIACSQPQAKKSELLV</sequence>
<comment type="caution">
    <text evidence="2">The sequence shown here is derived from an EMBL/GenBank/DDBJ whole genome shotgun (WGS) entry which is preliminary data.</text>
</comment>
<feature type="region of interest" description="Disordered" evidence="1">
    <location>
        <begin position="1"/>
        <end position="24"/>
    </location>
</feature>
<accession>A0AAV7PXJ6</accession>
<dbReference type="Proteomes" id="UP001066276">
    <property type="component" value="Chromosome 7"/>
</dbReference>
<keyword evidence="3" id="KW-1185">Reference proteome</keyword>
<dbReference type="EMBL" id="JANPWB010000011">
    <property type="protein sequence ID" value="KAJ1131981.1"/>
    <property type="molecule type" value="Genomic_DNA"/>
</dbReference>
<evidence type="ECO:0000256" key="1">
    <source>
        <dbReference type="SAM" id="MobiDB-lite"/>
    </source>
</evidence>
<name>A0AAV7PXJ6_PLEWA</name>
<reference evidence="2" key="1">
    <citation type="journal article" date="2022" name="bioRxiv">
        <title>Sequencing and chromosome-scale assembly of the giantPleurodeles waltlgenome.</title>
        <authorList>
            <person name="Brown T."/>
            <person name="Elewa A."/>
            <person name="Iarovenko S."/>
            <person name="Subramanian E."/>
            <person name="Araus A.J."/>
            <person name="Petzold A."/>
            <person name="Susuki M."/>
            <person name="Suzuki K.-i.T."/>
            <person name="Hayashi T."/>
            <person name="Toyoda A."/>
            <person name="Oliveira C."/>
            <person name="Osipova E."/>
            <person name="Leigh N.D."/>
            <person name="Simon A."/>
            <person name="Yun M.H."/>
        </authorList>
    </citation>
    <scope>NUCLEOTIDE SEQUENCE</scope>
    <source>
        <strain evidence="2">20211129_DDA</strain>
        <tissue evidence="2">Liver</tissue>
    </source>
</reference>